<dbReference type="PIRSF" id="PIRSF000157">
    <property type="entry name" value="Oxoglu_dh_E1"/>
    <property type="match status" value="1"/>
</dbReference>
<dbReference type="Gene3D" id="3.40.50.11610">
    <property type="entry name" value="Multifunctional 2-oxoglutarate metabolism enzyme, C-terminal domain"/>
    <property type="match status" value="1"/>
</dbReference>
<evidence type="ECO:0000256" key="10">
    <source>
        <dbReference type="ARBA" id="ARBA00051911"/>
    </source>
</evidence>
<dbReference type="NCBIfam" id="NF006914">
    <property type="entry name" value="PRK09404.1"/>
    <property type="match status" value="1"/>
</dbReference>
<evidence type="ECO:0000256" key="11">
    <source>
        <dbReference type="ARBA" id="ARBA00052761"/>
    </source>
</evidence>
<dbReference type="GO" id="GO:0004591">
    <property type="term" value="F:oxoglutarate dehydrogenase (succinyl-transferring) activity"/>
    <property type="evidence" value="ECO:0007669"/>
    <property type="project" value="UniProtKB-EC"/>
</dbReference>
<dbReference type="CDD" id="cd02016">
    <property type="entry name" value="TPP_E1_OGDC_like"/>
    <property type="match status" value="1"/>
</dbReference>
<dbReference type="InterPro" id="IPR029061">
    <property type="entry name" value="THDP-binding"/>
</dbReference>
<organism evidence="14 15">
    <name type="scientific">Corynebacterium efficiens (strain DSM 44549 / YS-314 / AJ 12310 / JCM 11189 / NBRC 100395)</name>
    <dbReference type="NCBI Taxonomy" id="196164"/>
    <lineage>
        <taxon>Bacteria</taxon>
        <taxon>Bacillati</taxon>
        <taxon>Actinomycetota</taxon>
        <taxon>Actinomycetes</taxon>
        <taxon>Mycobacteriales</taxon>
        <taxon>Corynebacteriaceae</taxon>
        <taxon>Corynebacterium</taxon>
    </lineage>
</organism>
<comment type="catalytic activity">
    <reaction evidence="11">
        <text>N(6)-[(R)-dihydrolipoyl]-L-lysyl-[protein] + succinyl-CoA = N(6)-[(R)-S(8)-succinyldihydrolipoyl]-L-lysyl-[protein] + CoA</text>
        <dbReference type="Rhea" id="RHEA:15213"/>
        <dbReference type="Rhea" id="RHEA-COMP:10475"/>
        <dbReference type="Rhea" id="RHEA-COMP:20092"/>
        <dbReference type="ChEBI" id="CHEBI:57287"/>
        <dbReference type="ChEBI" id="CHEBI:57292"/>
        <dbReference type="ChEBI" id="CHEBI:83100"/>
        <dbReference type="ChEBI" id="CHEBI:83120"/>
        <dbReference type="EC" id="2.3.1.61"/>
    </reaction>
</comment>
<dbReference type="PANTHER" id="PTHR23152">
    <property type="entry name" value="2-OXOGLUTARATE DEHYDROGENASE"/>
    <property type="match status" value="1"/>
</dbReference>
<dbReference type="Pfam" id="PF00198">
    <property type="entry name" value="2-oxoacid_dh"/>
    <property type="match status" value="1"/>
</dbReference>
<dbReference type="SMART" id="SM00861">
    <property type="entry name" value="Transket_pyr"/>
    <property type="match status" value="1"/>
</dbReference>
<comment type="pathway">
    <text evidence="3">Carbohydrate metabolism; tricarboxylic acid cycle; succinyl-CoA from 2-oxoglutarate (dehydrogenase route): step 1/1.</text>
</comment>
<dbReference type="HOGENOM" id="CLU_004709_1_0_11"/>
<evidence type="ECO:0000313" key="15">
    <source>
        <dbReference type="Proteomes" id="UP000001409"/>
    </source>
</evidence>
<feature type="region of interest" description="Disordered" evidence="12">
    <location>
        <begin position="822"/>
        <end position="844"/>
    </location>
</feature>
<dbReference type="GO" id="GO:0045252">
    <property type="term" value="C:oxoglutarate dehydrogenase complex"/>
    <property type="evidence" value="ECO:0007669"/>
    <property type="project" value="TreeGrafter"/>
</dbReference>
<dbReference type="InterPro" id="IPR031717">
    <property type="entry name" value="ODO-1/KGD_C"/>
</dbReference>
<feature type="compositionally biased region" description="Basic and acidic residues" evidence="12">
    <location>
        <begin position="23"/>
        <end position="36"/>
    </location>
</feature>
<keyword evidence="15" id="KW-1185">Reference proteome</keyword>
<dbReference type="InterPro" id="IPR005475">
    <property type="entry name" value="Transketolase-like_Pyr-bd"/>
</dbReference>
<dbReference type="InterPro" id="IPR001017">
    <property type="entry name" value="DH_E1"/>
</dbReference>
<evidence type="ECO:0000256" key="12">
    <source>
        <dbReference type="SAM" id="MobiDB-lite"/>
    </source>
</evidence>
<feature type="region of interest" description="Disordered" evidence="12">
    <location>
        <begin position="23"/>
        <end position="122"/>
    </location>
</feature>
<evidence type="ECO:0000256" key="6">
    <source>
        <dbReference type="ARBA" id="ARBA00022842"/>
    </source>
</evidence>
<evidence type="ECO:0000256" key="8">
    <source>
        <dbReference type="ARBA" id="ARBA00023052"/>
    </source>
</evidence>
<dbReference type="GO" id="GO:0030976">
    <property type="term" value="F:thiamine pyrophosphate binding"/>
    <property type="evidence" value="ECO:0007669"/>
    <property type="project" value="InterPro"/>
</dbReference>
<dbReference type="Pfam" id="PF02779">
    <property type="entry name" value="Transket_pyr"/>
    <property type="match status" value="1"/>
</dbReference>
<dbReference type="PANTHER" id="PTHR23152:SF4">
    <property type="entry name" value="2-OXOADIPATE DEHYDROGENASE COMPLEX COMPONENT E1"/>
    <property type="match status" value="1"/>
</dbReference>
<sequence>MSSASTFGQNAWLVDEMFQQFKKDPQSVDKEWRELFESQGGPQAEKATPATPEAKKAASSQSSTSGQSTAKAAPAAKTAPASAPAKAAPVKQNQASKPAKKAKESPLSKPAAMPEPGTTPLRGIFKSIAKNMDLSLEVPTATSVRDMPARLMFENRAMVNDQLKRTRGGKISFTHIIGYAMVKAVMAHPDMNNSYDIVDGKPSLVVPEHINLGLAIDLPQKDGSRALVVAAIKETEKMTFSQFLEAYEDVVARSRVGKLTMDDYQGVTISLTNPGGIGTRHSIPRLTKGQGTIIGVGSMDYPAEFQGASEDRLAELGVGKLVTITSTYDHRVIQGAESGEFLRTMSQLLVDDAFWDHIFEEMNVPYTPMRWAQDLPNTGVDKNTRVMQLIEAYRSRGHLIADTNPLPWVQPGMPVPDHRDLDIETHGLTLWDLDRTFHVGGFGGKETMTLREVLSRLRAAYTLKVGSEYTHILDRDERTWLQDRLEAGMPKPTAAEQKYILQKLNAAEAFENFLQTKYVGQKRFSLEGAESLIPLMDSAIDTAAGQGLDEVVIGMPHRGRLNVLFNIVGKPLASIFNEFEGQMEQGQIGGSGDVKYHLGSEGTHLQMFGDGEIKVSLTANPSHLEAVNPVVEGIVRAKQDILDKGPDGYTVVPLLLHGDAAFAGLGIVPETINLAALRGYDVGGTIHIVVNNQIGFTTTPDSSRSMHYATDCAKAFGCPVFHVNGDDPEAVVWVGQLATEYRRRFGKDVFIDLICYRLRGHNEADDPSMTQPKMYELITGRDSVRATYTEDLLGRGDLSPEDAEAVVRDFHDQMESVFNEVKEAGKKQPDEQTGITGSQELTRGLDTNITREELVELGQAFVNTPEGFTYHPRVAPVAKKRAESVTEGGIDWAWGELIAFGSLATSGRLVRLAGEDSRRGTFTQRHAVAIDPNTAEEFNPLHELAQAKGGGKFLVYNSALTEYAGMGFEYGYSVGNPDAVVSWEAQFGDFANGAQTIIDEYISSGEAKWGQTSSVILLLPHGYEGQGPDHSSARIERFLQLCAEGSMTIAQPTTPANYFHLLRRHALGKMKRPLVVFTPKSMLRNKAATSAPEEFTEVTRFKSVIDDPNVADASKVKKIMLCSGKIYYELAKRKEKDNRDDIAIVRIEMLHPIPFNRLRDAFDGYPNAEEILFVQDEPANQGAWPFYQEHLPNLIEGMLPMRRISRRSQSSTATGIAKVHTIEQQKLLDDAFNA</sequence>
<gene>
    <name evidence="14" type="primary">odhA</name>
</gene>
<feature type="compositionally biased region" description="Polar residues" evidence="12">
    <location>
        <begin position="831"/>
        <end position="844"/>
    </location>
</feature>
<feature type="compositionally biased region" description="Low complexity" evidence="12">
    <location>
        <begin position="44"/>
        <end position="89"/>
    </location>
</feature>
<dbReference type="SUPFAM" id="SSF52777">
    <property type="entry name" value="CoA-dependent acyltransferases"/>
    <property type="match status" value="1"/>
</dbReference>
<dbReference type="InterPro" id="IPR001078">
    <property type="entry name" value="2-oxoacid_DH_actylTfrase"/>
</dbReference>
<evidence type="ECO:0000256" key="5">
    <source>
        <dbReference type="ARBA" id="ARBA00022723"/>
    </source>
</evidence>
<proteinExistence type="predicted"/>
<dbReference type="NCBIfam" id="TIGR00239">
    <property type="entry name" value="2oxo_dh_E1"/>
    <property type="match status" value="1"/>
</dbReference>
<dbReference type="InterPro" id="IPR011603">
    <property type="entry name" value="2oxoglutarate_DH_E1"/>
</dbReference>
<evidence type="ECO:0000256" key="1">
    <source>
        <dbReference type="ARBA" id="ARBA00001946"/>
    </source>
</evidence>
<dbReference type="eggNOG" id="COG0567">
    <property type="taxonomic scope" value="Bacteria"/>
</dbReference>
<evidence type="ECO:0000259" key="13">
    <source>
        <dbReference type="SMART" id="SM00861"/>
    </source>
</evidence>
<evidence type="ECO:0000256" key="9">
    <source>
        <dbReference type="ARBA" id="ARBA00023268"/>
    </source>
</evidence>
<dbReference type="OrthoDB" id="9759785at2"/>
<keyword evidence="9" id="KW-0511">Multifunctional enzyme</keyword>
<feature type="domain" description="Transketolase-like pyrimidine-binding" evidence="13">
    <location>
        <begin position="890"/>
        <end position="1085"/>
    </location>
</feature>
<comment type="cofactor">
    <cofactor evidence="2">
        <name>thiamine diphosphate</name>
        <dbReference type="ChEBI" id="CHEBI:58937"/>
    </cofactor>
</comment>
<dbReference type="InterPro" id="IPR042179">
    <property type="entry name" value="KGD_C_sf"/>
</dbReference>
<keyword evidence="7 14" id="KW-0560">Oxidoreductase</keyword>
<dbReference type="Gene3D" id="3.40.50.970">
    <property type="match status" value="1"/>
</dbReference>
<dbReference type="STRING" id="196164.gene:10741598"/>
<evidence type="ECO:0000256" key="7">
    <source>
        <dbReference type="ARBA" id="ARBA00023002"/>
    </source>
</evidence>
<reference evidence="14 15" key="1">
    <citation type="journal article" date="2003" name="Genome Res.">
        <title>Comparative complete genome sequence analysis of the amino acid replacements responsible for the thermostability of Corynebacterium efficiens.</title>
        <authorList>
            <person name="Nishio Y."/>
            <person name="Nakamura Y."/>
            <person name="Kawarabayasi Y."/>
            <person name="Usuda Y."/>
            <person name="Kimura E."/>
            <person name="Sugimoto S."/>
            <person name="Matsui K."/>
            <person name="Yamagishi A."/>
            <person name="Kikuchi H."/>
            <person name="Ikeo K."/>
            <person name="Gojobori T."/>
        </authorList>
    </citation>
    <scope>NUCLEOTIDE SEQUENCE [LARGE SCALE GENOMIC DNA]</scope>
    <source>
        <strain evidence="15">DSM 44549 / YS-314 / AJ 12310 / JCM 11189 / NBRC 100395</strain>
    </source>
</reference>
<evidence type="ECO:0000256" key="3">
    <source>
        <dbReference type="ARBA" id="ARBA00004813"/>
    </source>
</evidence>
<name>I1SBB4_COREF</name>
<dbReference type="EC" id="1.2.4.2" evidence="14"/>
<comment type="catalytic activity">
    <reaction evidence="10">
        <text>N(6)-[(R)-lipoyl]-L-lysyl-[protein] + 2-oxoglutarate + H(+) = N(6)-[(R)-S(8)-succinyldihydrolipoyl]-L-lysyl-[protein] + CO2</text>
        <dbReference type="Rhea" id="RHEA:12188"/>
        <dbReference type="Rhea" id="RHEA-COMP:10474"/>
        <dbReference type="Rhea" id="RHEA-COMP:20092"/>
        <dbReference type="ChEBI" id="CHEBI:15378"/>
        <dbReference type="ChEBI" id="CHEBI:16526"/>
        <dbReference type="ChEBI" id="CHEBI:16810"/>
        <dbReference type="ChEBI" id="CHEBI:83099"/>
        <dbReference type="ChEBI" id="CHEBI:83120"/>
        <dbReference type="EC" id="1.2.4.2"/>
    </reaction>
</comment>
<dbReference type="UniPathway" id="UPA00223">
    <property type="reaction ID" value="UER00997"/>
</dbReference>
<accession>I1SBB4</accession>
<dbReference type="KEGG" id="cef:CE1190"/>
<keyword evidence="8" id="KW-0786">Thiamine pyrophosphate</keyword>
<dbReference type="Proteomes" id="UP000001409">
    <property type="component" value="Chromosome"/>
</dbReference>
<dbReference type="AlphaFoldDB" id="I1SBB4"/>
<keyword evidence="4" id="KW-0816">Tricarboxylic acid cycle</keyword>
<keyword evidence="5" id="KW-0479">Metal-binding</keyword>
<dbReference type="SUPFAM" id="SSF52518">
    <property type="entry name" value="Thiamin diphosphate-binding fold (THDP-binding)"/>
    <property type="match status" value="2"/>
</dbReference>
<accession>C8NMP8</accession>
<dbReference type="GO" id="GO:0006099">
    <property type="term" value="P:tricarboxylic acid cycle"/>
    <property type="evidence" value="ECO:0007669"/>
    <property type="project" value="UniProtKB-UniPathway"/>
</dbReference>
<dbReference type="eggNOG" id="COG0508">
    <property type="taxonomic scope" value="Bacteria"/>
</dbReference>
<dbReference type="GO" id="GO:0004149">
    <property type="term" value="F:dihydrolipoyllysine-residue succinyltransferase activity"/>
    <property type="evidence" value="ECO:0007669"/>
    <property type="project" value="UniProtKB-EC"/>
</dbReference>
<dbReference type="GO" id="GO:0005829">
    <property type="term" value="C:cytosol"/>
    <property type="evidence" value="ECO:0007669"/>
    <property type="project" value="TreeGrafter"/>
</dbReference>
<comment type="cofactor">
    <cofactor evidence="1">
        <name>Mg(2+)</name>
        <dbReference type="ChEBI" id="CHEBI:18420"/>
    </cofactor>
</comment>
<dbReference type="Pfam" id="PF16078">
    <property type="entry name" value="2-oxogl_dehyd_N"/>
    <property type="match status" value="1"/>
</dbReference>
<dbReference type="Gene3D" id="3.40.50.12470">
    <property type="match status" value="1"/>
</dbReference>
<evidence type="ECO:0000256" key="2">
    <source>
        <dbReference type="ARBA" id="ARBA00001964"/>
    </source>
</evidence>
<dbReference type="NCBIfam" id="NF008907">
    <property type="entry name" value="PRK12270.1"/>
    <property type="match status" value="1"/>
</dbReference>
<dbReference type="Pfam" id="PF16870">
    <property type="entry name" value="OxoGdeHyase_C"/>
    <property type="match status" value="1"/>
</dbReference>
<dbReference type="Pfam" id="PF00676">
    <property type="entry name" value="E1_dh"/>
    <property type="match status" value="1"/>
</dbReference>
<dbReference type="Gene3D" id="1.10.287.1150">
    <property type="entry name" value="TPP helical domain"/>
    <property type="match status" value="1"/>
</dbReference>
<keyword evidence="6" id="KW-0460">Magnesium</keyword>
<dbReference type="EMBL" id="BA000035">
    <property type="protein sequence ID" value="BAC18000.1"/>
    <property type="molecule type" value="Genomic_DNA"/>
</dbReference>
<dbReference type="InterPro" id="IPR023213">
    <property type="entry name" value="CAT-like_dom_sf"/>
</dbReference>
<dbReference type="InterPro" id="IPR032106">
    <property type="entry name" value="2-oxogl_dehyd_N"/>
</dbReference>
<protein>
    <submittedName>
        <fullName evidence="14">2-oxoglutarate dehydrogenase E1 component</fullName>
        <ecNumber evidence="14">1.2.4.2</ecNumber>
    </submittedName>
</protein>
<evidence type="ECO:0000313" key="14">
    <source>
        <dbReference type="EMBL" id="BAC18000.1"/>
    </source>
</evidence>
<dbReference type="RefSeq" id="WP_006769851.1">
    <property type="nucleotide sequence ID" value="NC_004369.1"/>
</dbReference>
<dbReference type="Gene3D" id="3.30.559.10">
    <property type="entry name" value="Chloramphenicol acetyltransferase-like domain"/>
    <property type="match status" value="1"/>
</dbReference>
<evidence type="ECO:0000256" key="4">
    <source>
        <dbReference type="ARBA" id="ARBA00022532"/>
    </source>
</evidence>
<dbReference type="GO" id="GO:0000287">
    <property type="term" value="F:magnesium ion binding"/>
    <property type="evidence" value="ECO:0007669"/>
    <property type="project" value="UniProtKB-ARBA"/>
</dbReference>